<dbReference type="NCBIfam" id="TIGR02777">
    <property type="entry name" value="LigD_PE_dom"/>
    <property type="match status" value="1"/>
</dbReference>
<dbReference type="NCBIfam" id="TIGR02776">
    <property type="entry name" value="NHEJ_ligase_prk"/>
    <property type="match status" value="1"/>
</dbReference>
<dbReference type="Pfam" id="PF01068">
    <property type="entry name" value="DNA_ligase_A_M"/>
    <property type="match status" value="1"/>
</dbReference>
<evidence type="ECO:0000256" key="9">
    <source>
        <dbReference type="ARBA" id="ARBA00022763"/>
    </source>
</evidence>
<dbReference type="InterPro" id="IPR014146">
    <property type="entry name" value="LigD_ligase_dom"/>
</dbReference>
<evidence type="ECO:0000256" key="7">
    <source>
        <dbReference type="ARBA" id="ARBA00022723"/>
    </source>
</evidence>
<comment type="caution">
    <text evidence="23">The sequence shown here is derived from an EMBL/GenBank/DDBJ whole genome shotgun (WGS) entry which is preliminary data.</text>
</comment>
<evidence type="ECO:0000256" key="18">
    <source>
        <dbReference type="ARBA" id="ARBA00023268"/>
    </source>
</evidence>
<evidence type="ECO:0000256" key="11">
    <source>
        <dbReference type="ARBA" id="ARBA00022839"/>
    </source>
</evidence>
<dbReference type="InterPro" id="IPR033651">
    <property type="entry name" value="PaeLigD_Pol-like"/>
</dbReference>
<dbReference type="NCBIfam" id="NF004628">
    <property type="entry name" value="PRK05972.1"/>
    <property type="match status" value="1"/>
</dbReference>
<evidence type="ECO:0000256" key="4">
    <source>
        <dbReference type="ARBA" id="ARBA00022679"/>
    </source>
</evidence>
<dbReference type="InterPro" id="IPR012310">
    <property type="entry name" value="DNA_ligase_ATP-dep_cent"/>
</dbReference>
<dbReference type="InterPro" id="IPR014143">
    <property type="entry name" value="NHEJ_ligase_prk"/>
</dbReference>
<protein>
    <recommendedName>
        <fullName evidence="2">DNA ligase (ATP)</fullName>
        <ecNumber evidence="2">6.5.1.1</ecNumber>
    </recommendedName>
    <alternativeName>
        <fullName evidence="19">NHEJ DNA polymerase</fullName>
    </alternativeName>
</protein>
<dbReference type="Proteomes" id="UP001197214">
    <property type="component" value="Unassembled WGS sequence"/>
</dbReference>
<dbReference type="NCBIfam" id="TIGR02779">
    <property type="entry name" value="NHEJ_ligase_lig"/>
    <property type="match status" value="1"/>
</dbReference>
<dbReference type="PROSITE" id="PS50160">
    <property type="entry name" value="DNA_LIGASE_A3"/>
    <property type="match status" value="1"/>
</dbReference>
<proteinExistence type="predicted"/>
<keyword evidence="12" id="KW-0067">ATP-binding</keyword>
<dbReference type="InterPro" id="IPR052171">
    <property type="entry name" value="NHEJ_LigD"/>
</dbReference>
<dbReference type="InterPro" id="IPR014145">
    <property type="entry name" value="LigD_pol_dom"/>
</dbReference>
<feature type="region of interest" description="Disordered" evidence="21">
    <location>
        <begin position="184"/>
        <end position="208"/>
    </location>
</feature>
<evidence type="ECO:0000256" key="6">
    <source>
        <dbReference type="ARBA" id="ARBA00022722"/>
    </source>
</evidence>
<dbReference type="Pfam" id="PF13298">
    <property type="entry name" value="LigD_N"/>
    <property type="match status" value="1"/>
</dbReference>
<dbReference type="PANTHER" id="PTHR42705">
    <property type="entry name" value="BIFUNCTIONAL NON-HOMOLOGOUS END JOINING PROTEIN LIGD"/>
    <property type="match status" value="1"/>
</dbReference>
<dbReference type="InterPro" id="IPR014144">
    <property type="entry name" value="LigD_PE_domain"/>
</dbReference>
<keyword evidence="10" id="KW-0378">Hydrolase</keyword>
<dbReference type="Pfam" id="PF21686">
    <property type="entry name" value="LigD_Prim-Pol"/>
    <property type="match status" value="1"/>
</dbReference>
<reference evidence="23 24" key="1">
    <citation type="submission" date="2021-07" db="EMBL/GenBank/DDBJ databases">
        <title>Stakelama flava sp. nov., a novel endophytic bacterium isolated from branch of Kandelia candel.</title>
        <authorList>
            <person name="Tuo L."/>
        </authorList>
    </citation>
    <scope>NUCLEOTIDE SEQUENCE [LARGE SCALE GENOMIC DNA]</scope>
    <source>
        <strain evidence="23 24">CBK3Z-3</strain>
    </source>
</reference>
<keyword evidence="13" id="KW-0239">DNA-directed DNA polymerase</keyword>
<dbReference type="CDD" id="cd04862">
    <property type="entry name" value="PaeLigD_Pol_like"/>
    <property type="match status" value="1"/>
</dbReference>
<evidence type="ECO:0000256" key="19">
    <source>
        <dbReference type="ARBA" id="ARBA00029943"/>
    </source>
</evidence>
<organism evidence="23 24">
    <name type="scientific">Stakelama flava</name>
    <dbReference type="NCBI Taxonomy" id="2860338"/>
    <lineage>
        <taxon>Bacteria</taxon>
        <taxon>Pseudomonadati</taxon>
        <taxon>Pseudomonadota</taxon>
        <taxon>Alphaproteobacteria</taxon>
        <taxon>Sphingomonadales</taxon>
        <taxon>Sphingomonadaceae</taxon>
        <taxon>Stakelama</taxon>
    </lineage>
</organism>
<evidence type="ECO:0000256" key="10">
    <source>
        <dbReference type="ARBA" id="ARBA00022801"/>
    </source>
</evidence>
<keyword evidence="6" id="KW-0540">Nuclease</keyword>
<evidence type="ECO:0000256" key="17">
    <source>
        <dbReference type="ARBA" id="ARBA00023211"/>
    </source>
</evidence>
<evidence type="ECO:0000256" key="1">
    <source>
        <dbReference type="ARBA" id="ARBA00001936"/>
    </source>
</evidence>
<accession>A0ABS6XIS0</accession>
<evidence type="ECO:0000256" key="12">
    <source>
        <dbReference type="ARBA" id="ARBA00022840"/>
    </source>
</evidence>
<evidence type="ECO:0000256" key="16">
    <source>
        <dbReference type="ARBA" id="ARBA00023204"/>
    </source>
</evidence>
<comment type="catalytic activity">
    <reaction evidence="20">
        <text>ATP + (deoxyribonucleotide)n-3'-hydroxyl + 5'-phospho-(deoxyribonucleotide)m = (deoxyribonucleotide)n+m + AMP + diphosphate.</text>
        <dbReference type="EC" id="6.5.1.1"/>
    </reaction>
</comment>
<keyword evidence="7" id="KW-0479">Metal-binding</keyword>
<dbReference type="GO" id="GO:0003910">
    <property type="term" value="F:DNA ligase (ATP) activity"/>
    <property type="evidence" value="ECO:0007669"/>
    <property type="project" value="UniProtKB-EC"/>
</dbReference>
<evidence type="ECO:0000313" key="24">
    <source>
        <dbReference type="Proteomes" id="UP001197214"/>
    </source>
</evidence>
<evidence type="ECO:0000259" key="22">
    <source>
        <dbReference type="PROSITE" id="PS50160"/>
    </source>
</evidence>
<evidence type="ECO:0000256" key="8">
    <source>
        <dbReference type="ARBA" id="ARBA00022741"/>
    </source>
</evidence>
<keyword evidence="11" id="KW-0269">Exonuclease</keyword>
<dbReference type="RefSeq" id="WP_219237189.1">
    <property type="nucleotide sequence ID" value="NZ_JAHWZX010000003.1"/>
</dbReference>
<dbReference type="InterPro" id="IPR012309">
    <property type="entry name" value="DNA_ligase_ATP-dep_C"/>
</dbReference>
<evidence type="ECO:0000256" key="21">
    <source>
        <dbReference type="SAM" id="MobiDB-lite"/>
    </source>
</evidence>
<keyword evidence="8" id="KW-0547">Nucleotide-binding</keyword>
<evidence type="ECO:0000256" key="5">
    <source>
        <dbReference type="ARBA" id="ARBA00022695"/>
    </source>
</evidence>
<keyword evidence="3 23" id="KW-0436">Ligase</keyword>
<keyword evidence="5" id="KW-0548">Nucleotidyltransferase</keyword>
<dbReference type="EMBL" id="JAHWZX010000003">
    <property type="protein sequence ID" value="MBW4330072.1"/>
    <property type="molecule type" value="Genomic_DNA"/>
</dbReference>
<keyword evidence="4" id="KW-0808">Transferase</keyword>
<evidence type="ECO:0000256" key="3">
    <source>
        <dbReference type="ARBA" id="ARBA00022598"/>
    </source>
</evidence>
<dbReference type="CDD" id="cd07971">
    <property type="entry name" value="OBF_DNA_ligase_LigD"/>
    <property type="match status" value="1"/>
</dbReference>
<keyword evidence="14" id="KW-0238">DNA-binding</keyword>
<dbReference type="EC" id="6.5.1.1" evidence="2"/>
<dbReference type="CDD" id="cd07906">
    <property type="entry name" value="Adenylation_DNA_ligase_LigD_LigC"/>
    <property type="match status" value="1"/>
</dbReference>
<evidence type="ECO:0000256" key="13">
    <source>
        <dbReference type="ARBA" id="ARBA00022932"/>
    </source>
</evidence>
<dbReference type="PANTHER" id="PTHR42705:SF2">
    <property type="entry name" value="BIFUNCTIONAL NON-HOMOLOGOUS END JOINING PROTEIN LIGD"/>
    <property type="match status" value="1"/>
</dbReference>
<gene>
    <name evidence="23" type="primary">ligD</name>
    <name evidence="23" type="ORF">KY084_04190</name>
</gene>
<evidence type="ECO:0000256" key="20">
    <source>
        <dbReference type="ARBA" id="ARBA00034003"/>
    </source>
</evidence>
<name>A0ABS6XIS0_9SPHN</name>
<keyword evidence="18" id="KW-0511">Multifunctional enzyme</keyword>
<sequence length="810" mass="88695">MAKAADPLAEYNAKRNFAKTLEPAGTLAPGHGNRFVVQKHDATRLHWDFRLEMDGVLKSWAVTRGPSLNPDDKRLAVRTEDHPLDYGDFEGTIPQKEYGGGTVMLWDSGTWSPIKGKKASDVEKGHLHFVLDGERMKGEWSLIRLRGKKNDKRENWLLRKIDDTFSGGSDLLVETALTSVKTGRSMQQIANGEKGETPRPKRPAPKLTKAAPKFRDVQLATLVDSVPSGRQWLHEVKYDGYRALISTGKGGARVFTRSGLDWSEKFPGVVEAANAIPHAALIDGEIVAFKDGKPDFSTLQAAISDGGDMTCFAFDLLERDGEDLTGLPQVGRKEELATLLSGIADERIRYAEHVLGAGEKLFEAMCAEGLEGVVSKKVDAPYRGTRSKNWLKIKCTKRQEFVIVGWSQSSAKGRPFSSLLLAVNAGGDLRYAGRVGTGFDADTLDDLSTKMERIGRKTPAVEVPKAAAKGAHWVTPKLVAEIAFAEFTAENVVRHASFLGLRGDKDAEDVVAETPAKSPGGSEATGVKISHPDRVTFPDSQITKGELADYYADVAGLMLPWIARRPISLVRCPQGRARQCFFQKHDAGSFGKAVHAVDIEEKDGRTEAYLYIDDATGLLQCVQMGTIEFHGWGSLAEQVETPDRMVFDLDPDEGLDFGDVKKAAEDIKQHLADIGLTSFAMLTGGKGIHVIAPMSPGAEWPEVKSFAERFSRALAQAEPDRFTATMSKAKRKGRIFIDWLRNQRGATAVMPYVARAREGAPVAAPISWTELKDIKRANRWHIGDVDTLIERANGRALAGWGVADQVLPDV</sequence>
<keyword evidence="9" id="KW-0227">DNA damage</keyword>
<comment type="cofactor">
    <cofactor evidence="1">
        <name>Mn(2+)</name>
        <dbReference type="ChEBI" id="CHEBI:29035"/>
    </cofactor>
</comment>
<keyword evidence="16" id="KW-0234">DNA repair</keyword>
<evidence type="ECO:0000313" key="23">
    <source>
        <dbReference type="EMBL" id="MBW4330072.1"/>
    </source>
</evidence>
<keyword evidence="24" id="KW-1185">Reference proteome</keyword>
<evidence type="ECO:0000256" key="2">
    <source>
        <dbReference type="ARBA" id="ARBA00012727"/>
    </source>
</evidence>
<keyword evidence="15" id="KW-0233">DNA recombination</keyword>
<dbReference type="Pfam" id="PF04679">
    <property type="entry name" value="DNA_ligase_A_C"/>
    <property type="match status" value="1"/>
</dbReference>
<evidence type="ECO:0000256" key="14">
    <source>
        <dbReference type="ARBA" id="ARBA00023125"/>
    </source>
</evidence>
<keyword evidence="17" id="KW-0464">Manganese</keyword>
<dbReference type="NCBIfam" id="TIGR02778">
    <property type="entry name" value="ligD_pol"/>
    <property type="match status" value="1"/>
</dbReference>
<feature type="domain" description="ATP-dependent DNA ligase family profile" evidence="22">
    <location>
        <begin position="312"/>
        <end position="394"/>
    </location>
</feature>
<evidence type="ECO:0000256" key="15">
    <source>
        <dbReference type="ARBA" id="ARBA00023172"/>
    </source>
</evidence>